<feature type="compositionally biased region" description="Low complexity" evidence="3">
    <location>
        <begin position="489"/>
        <end position="501"/>
    </location>
</feature>
<keyword evidence="2" id="KW-0378">Hydrolase</keyword>
<dbReference type="SUPFAM" id="SSF51445">
    <property type="entry name" value="(Trans)glycosidases"/>
    <property type="match status" value="1"/>
</dbReference>
<evidence type="ECO:0000259" key="6">
    <source>
        <dbReference type="Pfam" id="PF13204"/>
    </source>
</evidence>
<dbReference type="Proteomes" id="UP000315677">
    <property type="component" value="Unassembled WGS sequence"/>
</dbReference>
<reference evidence="7 8" key="1">
    <citation type="submission" date="2019-06" db="EMBL/GenBank/DDBJ databases">
        <title>Sequencing the genomes of 1000 actinobacteria strains.</title>
        <authorList>
            <person name="Klenk H.-P."/>
        </authorList>
    </citation>
    <scope>NUCLEOTIDE SEQUENCE [LARGE SCALE GENOMIC DNA]</scope>
    <source>
        <strain evidence="7 8">DSM 45301</strain>
    </source>
</reference>
<evidence type="ECO:0000256" key="2">
    <source>
        <dbReference type="ARBA" id="ARBA00022801"/>
    </source>
</evidence>
<comment type="caution">
    <text evidence="7">The sequence shown here is derived from an EMBL/GenBank/DDBJ whole genome shotgun (WGS) entry which is preliminary data.</text>
</comment>
<dbReference type="Pfam" id="PF13204">
    <property type="entry name" value="Apiosidase"/>
    <property type="match status" value="1"/>
</dbReference>
<proteinExistence type="inferred from homology"/>
<dbReference type="EMBL" id="VFPA01000001">
    <property type="protein sequence ID" value="TQM14730.1"/>
    <property type="molecule type" value="Genomic_DNA"/>
</dbReference>
<feature type="domain" description="Putative collagen-binding" evidence="5">
    <location>
        <begin position="395"/>
        <end position="482"/>
    </location>
</feature>
<feature type="region of interest" description="Disordered" evidence="3">
    <location>
        <begin position="453"/>
        <end position="472"/>
    </location>
</feature>
<dbReference type="Gene3D" id="3.20.20.80">
    <property type="entry name" value="Glycosidases"/>
    <property type="match status" value="1"/>
</dbReference>
<feature type="compositionally biased region" description="Gly residues" evidence="3">
    <location>
        <begin position="619"/>
        <end position="635"/>
    </location>
</feature>
<feature type="compositionally biased region" description="Basic and acidic residues" evidence="3">
    <location>
        <begin position="530"/>
        <end position="545"/>
    </location>
</feature>
<dbReference type="AlphaFoldDB" id="A0A543DZG3"/>
<feature type="region of interest" description="Disordered" evidence="3">
    <location>
        <begin position="489"/>
        <end position="654"/>
    </location>
</feature>
<name>A0A543DZG3_9PSEU</name>
<gene>
    <name evidence="7" type="ORF">FB558_1504</name>
</gene>
<dbReference type="InterPro" id="IPR023346">
    <property type="entry name" value="Lysozyme-like_dom_sf"/>
</dbReference>
<feature type="domain" description="Apiosidase-like catalytic" evidence="6">
    <location>
        <begin position="74"/>
        <end position="388"/>
    </location>
</feature>
<evidence type="ECO:0000259" key="5">
    <source>
        <dbReference type="Pfam" id="PF12904"/>
    </source>
</evidence>
<evidence type="ECO:0000313" key="7">
    <source>
        <dbReference type="EMBL" id="TQM14730.1"/>
    </source>
</evidence>
<dbReference type="Pfam" id="PF06737">
    <property type="entry name" value="Transglycosylas"/>
    <property type="match status" value="1"/>
</dbReference>
<dbReference type="RefSeq" id="WP_142049453.1">
    <property type="nucleotide sequence ID" value="NZ_VFPA01000001.1"/>
</dbReference>
<feature type="compositionally biased region" description="Basic and acidic residues" evidence="3">
    <location>
        <begin position="558"/>
        <end position="586"/>
    </location>
</feature>
<comment type="similarity">
    <text evidence="1">Belongs to the transglycosylase family. Rpf subfamily.</text>
</comment>
<dbReference type="InterPro" id="IPR010618">
    <property type="entry name" value="RPF"/>
</dbReference>
<accession>A0A543DZG3</accession>
<evidence type="ECO:0000313" key="8">
    <source>
        <dbReference type="Proteomes" id="UP000315677"/>
    </source>
</evidence>
<dbReference type="Gene3D" id="1.10.530.10">
    <property type="match status" value="1"/>
</dbReference>
<evidence type="ECO:0000256" key="1">
    <source>
        <dbReference type="ARBA" id="ARBA00010830"/>
    </source>
</evidence>
<organism evidence="7 8">
    <name type="scientific">Pseudonocardia kunmingensis</name>
    <dbReference type="NCBI Taxonomy" id="630975"/>
    <lineage>
        <taxon>Bacteria</taxon>
        <taxon>Bacillati</taxon>
        <taxon>Actinomycetota</taxon>
        <taxon>Actinomycetes</taxon>
        <taxon>Pseudonocardiales</taxon>
        <taxon>Pseudonocardiaceae</taxon>
        <taxon>Pseudonocardia</taxon>
    </lineage>
</organism>
<dbReference type="Pfam" id="PF12904">
    <property type="entry name" value="Collagen_bind_2"/>
    <property type="match status" value="1"/>
</dbReference>
<feature type="domain" description="Resuscitation-promoting factor core lysozyme-like" evidence="4">
    <location>
        <begin position="652"/>
        <end position="729"/>
    </location>
</feature>
<sequence>MRRPSRSGVALPAVVVVVVVVAVAALTTVLRGPESARPAATWECAGSDDSAAVSGSVVGAGHEACTPGALAVDGRTFTRGGEPFFWLGDTAWSLFVNLTRAETEEYLDARAAQGFTVVQAAAVFPQAGGPGPNQYGDSPHGTGLDDLAVTPGDEGEEQYDYWDHVDFVVAQAAERGLVLAVLPVWADGQVGELLTEENAGAYGEFLGHRYGGAGNVVWVLGGDAPADGVEGVWQALADGIREGGGTQPATYHPRGDQTSVTWFDGDERIGFHMLQGGHCLRYDVRAELVAQTYAAGLPFVDGEPIYEDHPYCWRPADGYSTAQDVRRDAYWSVLGGAAGHTYGHHAVWQFLAGGRSPELHARGTWPEALRSPGAEQMQNVRALAESRPRVEPAAVVADPGEGAGRIQAAVAADGSTLMAYTAAGREVALDPGVLSGTTLQPWWFDPRTGDAVRLDPVENSGPATFTPPAGEGDEADWVLVVDDAAAGFGAPGAGRLPGRDAPASDRTGASGRDLDDPDAGFGPGDGGEEGGERGGTDEDRDRGDEDGGGDGGGDDDGGDRAGGRDAREDAGEDGRSDDSRGADERGGGSADETGDESAGDADDRKGGGEEGSAEEGGAEEGGAGEGGAEGGGSDGGESERAPAEQEAPAPAAADAAVWERLAACESSGDWGIDTGNGYYGGLQFSDATWKDYGGTEFAPQAHLATREEQILVATRVRDDRGGYGSWPACASRLGLPRWSW</sequence>
<evidence type="ECO:0000256" key="3">
    <source>
        <dbReference type="SAM" id="MobiDB-lite"/>
    </source>
</evidence>
<keyword evidence="8" id="KW-1185">Reference proteome</keyword>
<dbReference type="CDD" id="cd13925">
    <property type="entry name" value="RPF"/>
    <property type="match status" value="1"/>
</dbReference>
<dbReference type="GO" id="GO:0016787">
    <property type="term" value="F:hydrolase activity"/>
    <property type="evidence" value="ECO:0007669"/>
    <property type="project" value="UniProtKB-KW"/>
</dbReference>
<dbReference type="InterPro" id="IPR024749">
    <property type="entry name" value="Collagen-bd_put"/>
</dbReference>
<dbReference type="OrthoDB" id="3560520at2"/>
<feature type="compositionally biased region" description="Low complexity" evidence="3">
    <location>
        <begin position="644"/>
        <end position="654"/>
    </location>
</feature>
<evidence type="ECO:0000259" key="4">
    <source>
        <dbReference type="Pfam" id="PF06737"/>
    </source>
</evidence>
<dbReference type="SUPFAM" id="SSF53955">
    <property type="entry name" value="Lysozyme-like"/>
    <property type="match status" value="1"/>
</dbReference>
<feature type="compositionally biased region" description="Acidic residues" evidence="3">
    <location>
        <begin position="546"/>
        <end position="557"/>
    </location>
</feature>
<protein>
    <submittedName>
        <fullName evidence="7">Collagenase-like protein with putative collagen-binding domain</fullName>
    </submittedName>
</protein>
<dbReference type="InterPro" id="IPR025277">
    <property type="entry name" value="Apiosidase-like_cat_dom"/>
</dbReference>
<dbReference type="InterPro" id="IPR017853">
    <property type="entry name" value="GH"/>
</dbReference>
<dbReference type="PANTHER" id="PTHR37836">
    <property type="entry name" value="LMO1036 PROTEIN"/>
    <property type="match status" value="1"/>
</dbReference>
<dbReference type="PANTHER" id="PTHR37836:SF3">
    <property type="entry name" value="ENDOGLUCANASE"/>
    <property type="match status" value="1"/>
</dbReference>